<evidence type="ECO:0000256" key="1">
    <source>
        <dbReference type="ARBA" id="ARBA00023015"/>
    </source>
</evidence>
<dbReference type="SMART" id="SM00345">
    <property type="entry name" value="HTH_GNTR"/>
    <property type="match status" value="1"/>
</dbReference>
<protein>
    <submittedName>
        <fullName evidence="5">GntR family transcriptional regulator</fullName>
    </submittedName>
</protein>
<keyword evidence="2" id="KW-0238">DNA-binding</keyword>
<evidence type="ECO:0000256" key="3">
    <source>
        <dbReference type="ARBA" id="ARBA00023163"/>
    </source>
</evidence>
<dbReference type="CDD" id="cd07377">
    <property type="entry name" value="WHTH_GntR"/>
    <property type="match status" value="1"/>
</dbReference>
<dbReference type="Pfam" id="PF07702">
    <property type="entry name" value="UTRA"/>
    <property type="match status" value="1"/>
</dbReference>
<organism evidence="5 6">
    <name type="scientific">Ornithinibacter aureus</name>
    <dbReference type="NCBI Taxonomy" id="622664"/>
    <lineage>
        <taxon>Bacteria</taxon>
        <taxon>Bacillati</taxon>
        <taxon>Actinomycetota</taxon>
        <taxon>Actinomycetes</taxon>
        <taxon>Micrococcales</taxon>
        <taxon>Intrasporangiaceae</taxon>
        <taxon>Ornithinibacter</taxon>
    </lineage>
</organism>
<dbReference type="Gene3D" id="1.10.10.10">
    <property type="entry name" value="Winged helix-like DNA-binding domain superfamily/Winged helix DNA-binding domain"/>
    <property type="match status" value="1"/>
</dbReference>
<dbReference type="RefSeq" id="WP_159902825.1">
    <property type="nucleotide sequence ID" value="NZ_BAABFX010000022.1"/>
</dbReference>
<dbReference type="Proteomes" id="UP001500390">
    <property type="component" value="Unassembled WGS sequence"/>
</dbReference>
<dbReference type="InterPro" id="IPR050679">
    <property type="entry name" value="Bact_HTH_transcr_reg"/>
</dbReference>
<comment type="caution">
    <text evidence="5">The sequence shown here is derived from an EMBL/GenBank/DDBJ whole genome shotgun (WGS) entry which is preliminary data.</text>
</comment>
<dbReference type="EMBL" id="BAABFX010000022">
    <property type="protein sequence ID" value="GAA4393644.1"/>
    <property type="molecule type" value="Genomic_DNA"/>
</dbReference>
<dbReference type="InterPro" id="IPR028978">
    <property type="entry name" value="Chorismate_lyase_/UTRA_dom_sf"/>
</dbReference>
<dbReference type="PANTHER" id="PTHR44846">
    <property type="entry name" value="MANNOSYL-D-GLYCERATE TRANSPORT/METABOLISM SYSTEM REPRESSOR MNGR-RELATED"/>
    <property type="match status" value="1"/>
</dbReference>
<dbReference type="InterPro" id="IPR036388">
    <property type="entry name" value="WH-like_DNA-bd_sf"/>
</dbReference>
<dbReference type="SUPFAM" id="SSF46785">
    <property type="entry name" value="Winged helix' DNA-binding domain"/>
    <property type="match status" value="1"/>
</dbReference>
<dbReference type="InterPro" id="IPR000524">
    <property type="entry name" value="Tscrpt_reg_HTH_GntR"/>
</dbReference>
<dbReference type="InterPro" id="IPR011663">
    <property type="entry name" value="UTRA"/>
</dbReference>
<dbReference type="Gene3D" id="3.40.1410.10">
    <property type="entry name" value="Chorismate lyase-like"/>
    <property type="match status" value="1"/>
</dbReference>
<proteinExistence type="predicted"/>
<reference evidence="6" key="1">
    <citation type="journal article" date="2019" name="Int. J. Syst. Evol. Microbiol.">
        <title>The Global Catalogue of Microorganisms (GCM) 10K type strain sequencing project: providing services to taxonomists for standard genome sequencing and annotation.</title>
        <authorList>
            <consortium name="The Broad Institute Genomics Platform"/>
            <consortium name="The Broad Institute Genome Sequencing Center for Infectious Disease"/>
            <person name="Wu L."/>
            <person name="Ma J."/>
        </authorList>
    </citation>
    <scope>NUCLEOTIDE SEQUENCE [LARGE SCALE GENOMIC DNA]</scope>
    <source>
        <strain evidence="6">JCM 17738</strain>
    </source>
</reference>
<dbReference type="PANTHER" id="PTHR44846:SF1">
    <property type="entry name" value="MANNOSYL-D-GLYCERATE TRANSPORT_METABOLISM SYSTEM REPRESSOR MNGR-RELATED"/>
    <property type="match status" value="1"/>
</dbReference>
<name>A0ABP8JNE9_9MICO</name>
<evidence type="ECO:0000313" key="6">
    <source>
        <dbReference type="Proteomes" id="UP001500390"/>
    </source>
</evidence>
<dbReference type="PRINTS" id="PR00035">
    <property type="entry name" value="HTHGNTR"/>
</dbReference>
<sequence length="244" mass="26949">MKVPKYYRVKREILALIADLPTGAAVPTEREFAEQFDTSRTTVRQAIAELVIEGRLERTQGRGTFVSQPKLMQVRQATSFSQDLAAEGWSPGSRILSVTVEEATDAMVGPLRVEPGQPVQRVERLRTRGDEVIAHEVAHLPGVFPGLAEHLAAKGSLYRTLAEAYGRVVDAVEDSVETTLADPVVADLLGVDTGLPLLLVHRTAWDAQGQPVEWTRSLFRGDRFRFVARHRLDDVKHPAAAESH</sequence>
<keyword evidence="3" id="KW-0804">Transcription</keyword>
<dbReference type="InterPro" id="IPR036390">
    <property type="entry name" value="WH_DNA-bd_sf"/>
</dbReference>
<gene>
    <name evidence="5" type="ORF">GCM10023153_13860</name>
</gene>
<keyword evidence="6" id="KW-1185">Reference proteome</keyword>
<dbReference type="Pfam" id="PF00392">
    <property type="entry name" value="GntR"/>
    <property type="match status" value="1"/>
</dbReference>
<evidence type="ECO:0000259" key="4">
    <source>
        <dbReference type="PROSITE" id="PS50949"/>
    </source>
</evidence>
<dbReference type="SMART" id="SM00866">
    <property type="entry name" value="UTRA"/>
    <property type="match status" value="1"/>
</dbReference>
<accession>A0ABP8JNE9</accession>
<dbReference type="PROSITE" id="PS50949">
    <property type="entry name" value="HTH_GNTR"/>
    <property type="match status" value="1"/>
</dbReference>
<evidence type="ECO:0000256" key="2">
    <source>
        <dbReference type="ARBA" id="ARBA00023125"/>
    </source>
</evidence>
<feature type="domain" description="HTH gntR-type" evidence="4">
    <location>
        <begin position="3"/>
        <end position="69"/>
    </location>
</feature>
<evidence type="ECO:0000313" key="5">
    <source>
        <dbReference type="EMBL" id="GAA4393644.1"/>
    </source>
</evidence>
<keyword evidence="1" id="KW-0805">Transcription regulation</keyword>
<dbReference type="SUPFAM" id="SSF64288">
    <property type="entry name" value="Chorismate lyase-like"/>
    <property type="match status" value="1"/>
</dbReference>